<gene>
    <name evidence="2" type="ORF">BN9_085490</name>
</gene>
<sequence>MTSPEKQAVLSGDFQSAPVDPEHNRYPFCIVWCPLPVISLLIPFIGHLGIADSKGIIFDFAGSYHIGTEFFAFGNPTRFVQFPIHTIHQAREWDEAIAYGNAFYSERPHQICCDNCHSHVAACLNHLDDSDPKSWNMVRLCVFVLTNGSFVDRMAMLRTWLPFSIFALFAILWALVK</sequence>
<dbReference type="PANTHER" id="PTHR20921:SF0">
    <property type="entry name" value="TRANSMEMBRANE PROTEIN 222"/>
    <property type="match status" value="1"/>
</dbReference>
<keyword evidence="1" id="KW-0472">Membrane</keyword>
<name>A0A024GKX8_9STRA</name>
<evidence type="ECO:0000313" key="3">
    <source>
        <dbReference type="Proteomes" id="UP000053237"/>
    </source>
</evidence>
<dbReference type="FunCoup" id="A0A024GKX8">
    <property type="interactions" value="280"/>
</dbReference>
<keyword evidence="1" id="KW-0812">Transmembrane</keyword>
<proteinExistence type="predicted"/>
<reference evidence="2 3" key="1">
    <citation type="submission" date="2012-05" db="EMBL/GenBank/DDBJ databases">
        <title>Recombination and specialization in a pathogen metapopulation.</title>
        <authorList>
            <person name="Gardiner A."/>
            <person name="Kemen E."/>
            <person name="Schultz-Larsen T."/>
            <person name="MacLean D."/>
            <person name="Van Oosterhout C."/>
            <person name="Jones J.D.G."/>
        </authorList>
    </citation>
    <scope>NUCLEOTIDE SEQUENCE [LARGE SCALE GENOMIC DNA]</scope>
    <source>
        <strain evidence="2 3">Ac Nc2</strain>
    </source>
</reference>
<protein>
    <recommendedName>
        <fullName evidence="4">Transmembrane protein 222</fullName>
    </recommendedName>
</protein>
<dbReference type="Proteomes" id="UP000053237">
    <property type="component" value="Unassembled WGS sequence"/>
</dbReference>
<dbReference type="OrthoDB" id="267284at2759"/>
<evidence type="ECO:0000313" key="2">
    <source>
        <dbReference type="EMBL" id="CCI47542.1"/>
    </source>
</evidence>
<keyword evidence="1" id="KW-1133">Transmembrane helix</keyword>
<dbReference type="PANTHER" id="PTHR20921">
    <property type="entry name" value="TRANSMEMBRANE PROTEIN 222"/>
    <property type="match status" value="1"/>
</dbReference>
<dbReference type="InParanoid" id="A0A024GKX8"/>
<dbReference type="InterPro" id="IPR008496">
    <property type="entry name" value="TMEM222/RTE1"/>
</dbReference>
<dbReference type="STRING" id="65357.A0A024GKX8"/>
<evidence type="ECO:0000256" key="1">
    <source>
        <dbReference type="SAM" id="Phobius"/>
    </source>
</evidence>
<organism evidence="2 3">
    <name type="scientific">Albugo candida</name>
    <dbReference type="NCBI Taxonomy" id="65357"/>
    <lineage>
        <taxon>Eukaryota</taxon>
        <taxon>Sar</taxon>
        <taxon>Stramenopiles</taxon>
        <taxon>Oomycota</taxon>
        <taxon>Peronosporomycetes</taxon>
        <taxon>Albuginales</taxon>
        <taxon>Albuginaceae</taxon>
        <taxon>Albugo</taxon>
    </lineage>
</organism>
<accession>A0A024GKX8</accession>
<evidence type="ECO:0008006" key="4">
    <source>
        <dbReference type="Google" id="ProtNLM"/>
    </source>
</evidence>
<dbReference type="AlphaFoldDB" id="A0A024GKX8"/>
<feature type="transmembrane region" description="Helical" evidence="1">
    <location>
        <begin position="159"/>
        <end position="176"/>
    </location>
</feature>
<keyword evidence="3" id="KW-1185">Reference proteome</keyword>
<dbReference type="EMBL" id="CAIX01000174">
    <property type="protein sequence ID" value="CCI47542.1"/>
    <property type="molecule type" value="Genomic_DNA"/>
</dbReference>
<dbReference type="Pfam" id="PF05608">
    <property type="entry name" value="RTE1"/>
    <property type="match status" value="2"/>
</dbReference>
<feature type="transmembrane region" description="Helical" evidence="1">
    <location>
        <begin position="25"/>
        <end position="45"/>
    </location>
</feature>
<comment type="caution">
    <text evidence="2">The sequence shown here is derived from an EMBL/GenBank/DDBJ whole genome shotgun (WGS) entry which is preliminary data.</text>
</comment>